<dbReference type="SUPFAM" id="SSF55781">
    <property type="entry name" value="GAF domain-like"/>
    <property type="match status" value="1"/>
</dbReference>
<evidence type="ECO:0000313" key="6">
    <source>
        <dbReference type="EMBL" id="MDP7735567.1"/>
    </source>
</evidence>
<dbReference type="PROSITE" id="PS50921">
    <property type="entry name" value="ANTAR"/>
    <property type="match status" value="1"/>
</dbReference>
<gene>
    <name evidence="6" type="ORF">QXL92_12515</name>
</gene>
<dbReference type="Proteomes" id="UP001229081">
    <property type="component" value="Unassembled WGS sequence"/>
</dbReference>
<feature type="domain" description="ANTAR" evidence="5">
    <location>
        <begin position="162"/>
        <end position="223"/>
    </location>
</feature>
<dbReference type="Gene3D" id="3.30.450.40">
    <property type="match status" value="1"/>
</dbReference>
<dbReference type="GO" id="GO:0003723">
    <property type="term" value="F:RNA binding"/>
    <property type="evidence" value="ECO:0007669"/>
    <property type="project" value="InterPro"/>
</dbReference>
<evidence type="ECO:0000256" key="1">
    <source>
        <dbReference type="ARBA" id="ARBA00022679"/>
    </source>
</evidence>
<dbReference type="RefSeq" id="WP_065042845.1">
    <property type="nucleotide sequence ID" value="NZ_JAUFSA010000001.1"/>
</dbReference>
<dbReference type="InterPro" id="IPR012074">
    <property type="entry name" value="GAF_ANTAR"/>
</dbReference>
<dbReference type="Gene3D" id="1.10.10.10">
    <property type="entry name" value="Winged helix-like DNA-binding domain superfamily/Winged helix DNA-binding domain"/>
    <property type="match status" value="1"/>
</dbReference>
<accession>A0A4R5WRL8</accession>
<organism evidence="6 7">
    <name type="scientific">Mycobacterium paragordonae</name>
    <dbReference type="NCBI Taxonomy" id="1389713"/>
    <lineage>
        <taxon>Bacteria</taxon>
        <taxon>Bacillati</taxon>
        <taxon>Actinomycetota</taxon>
        <taxon>Actinomycetes</taxon>
        <taxon>Mycobacteriales</taxon>
        <taxon>Mycobacteriaceae</taxon>
        <taxon>Mycobacterium</taxon>
    </lineage>
</organism>
<dbReference type="InterPro" id="IPR036388">
    <property type="entry name" value="WH-like_DNA-bd_sf"/>
</dbReference>
<evidence type="ECO:0000256" key="2">
    <source>
        <dbReference type="ARBA" id="ARBA00022777"/>
    </source>
</evidence>
<reference evidence="6" key="1">
    <citation type="submission" date="2023-06" db="EMBL/GenBank/DDBJ databases">
        <title>Identification of two novel mycobacterium reveal diversities and complexities of Mycobacterium gordonae clade.</title>
        <authorList>
            <person name="Matsumoto Y."/>
            <person name="Nakamura S."/>
            <person name="Motooka D."/>
            <person name="Fukushima K."/>
        </authorList>
    </citation>
    <scope>NUCLEOTIDE SEQUENCE</scope>
    <source>
        <strain evidence="6">TY812</strain>
    </source>
</reference>
<dbReference type="InterPro" id="IPR029016">
    <property type="entry name" value="GAF-like_dom_sf"/>
</dbReference>
<comment type="caution">
    <text evidence="6">The sequence shown here is derived from an EMBL/GenBank/DDBJ whole genome shotgun (WGS) entry which is preliminary data.</text>
</comment>
<evidence type="ECO:0000313" key="7">
    <source>
        <dbReference type="Proteomes" id="UP001229081"/>
    </source>
</evidence>
<dbReference type="SUPFAM" id="SSF52172">
    <property type="entry name" value="CheY-like"/>
    <property type="match status" value="1"/>
</dbReference>
<keyword evidence="1" id="KW-0808">Transferase</keyword>
<evidence type="ECO:0000256" key="3">
    <source>
        <dbReference type="ARBA" id="ARBA00023015"/>
    </source>
</evidence>
<dbReference type="PIRSF" id="PIRSF036625">
    <property type="entry name" value="GAF_ANTAR"/>
    <property type="match status" value="1"/>
</dbReference>
<dbReference type="SMART" id="SM01012">
    <property type="entry name" value="ANTAR"/>
    <property type="match status" value="1"/>
</dbReference>
<dbReference type="AlphaFoldDB" id="A0A4R5WRL8"/>
<evidence type="ECO:0000256" key="4">
    <source>
        <dbReference type="ARBA" id="ARBA00023163"/>
    </source>
</evidence>
<sequence length="229" mass="25022">MSQPSNHDLAVRMAELARALAAPRQAEDIFTEVTSAAVDLIAGVDTAGILLIKKGGQFESIGATDELPHELDALQHTLDEGPCIDAALDEVLVRTNDFRHETRWPAYSAAVQKLGVLSGMSFRLYTHERTAGALNLFGYQPTDWDAEQQTIGMVLAAHAAAALMASHQSENLQSAVASRDRIGQAKGIIMERFDVDDVRAFDMLRRLSQESNTTLVEIAQRVIDTRGNH</sequence>
<dbReference type="GO" id="GO:0016301">
    <property type="term" value="F:kinase activity"/>
    <property type="evidence" value="ECO:0007669"/>
    <property type="project" value="UniProtKB-KW"/>
</dbReference>
<dbReference type="InterPro" id="IPR003018">
    <property type="entry name" value="GAF"/>
</dbReference>
<dbReference type="Pfam" id="PF13185">
    <property type="entry name" value="GAF_2"/>
    <property type="match status" value="1"/>
</dbReference>
<protein>
    <submittedName>
        <fullName evidence="6">GAF and ANTAR domain-containing protein</fullName>
    </submittedName>
</protein>
<keyword evidence="4" id="KW-0804">Transcription</keyword>
<keyword evidence="2" id="KW-0418">Kinase</keyword>
<dbReference type="Pfam" id="PF03861">
    <property type="entry name" value="ANTAR"/>
    <property type="match status" value="1"/>
</dbReference>
<proteinExistence type="predicted"/>
<dbReference type="EMBL" id="JAUFSA010000001">
    <property type="protein sequence ID" value="MDP7735567.1"/>
    <property type="molecule type" value="Genomic_DNA"/>
</dbReference>
<evidence type="ECO:0000259" key="5">
    <source>
        <dbReference type="PROSITE" id="PS50921"/>
    </source>
</evidence>
<name>A0A4R5WRL8_9MYCO</name>
<dbReference type="InterPro" id="IPR005561">
    <property type="entry name" value="ANTAR"/>
</dbReference>
<dbReference type="InterPro" id="IPR011006">
    <property type="entry name" value="CheY-like_superfamily"/>
</dbReference>
<keyword evidence="3" id="KW-0805">Transcription regulation</keyword>